<dbReference type="HOGENOM" id="CLU_151185_3_3_11"/>
<dbReference type="SUPFAM" id="SSF140453">
    <property type="entry name" value="EsxAB dimer-like"/>
    <property type="match status" value="1"/>
</dbReference>
<dbReference type="InterPro" id="IPR010310">
    <property type="entry name" value="T7SS_ESAT-6-like"/>
</dbReference>
<proteinExistence type="inferred from homology"/>
<dbReference type="InterPro" id="IPR036689">
    <property type="entry name" value="ESAT-6-like_sf"/>
</dbReference>
<accession>F8B2R5</accession>
<dbReference type="RefSeq" id="WP_013871783.1">
    <property type="nucleotide sequence ID" value="NC_015656.1"/>
</dbReference>
<dbReference type="Proteomes" id="UP000001549">
    <property type="component" value="Chromosome"/>
</dbReference>
<dbReference type="KEGG" id="fsy:FsymDg_0215"/>
<dbReference type="Pfam" id="PF06013">
    <property type="entry name" value="WXG100"/>
    <property type="match status" value="1"/>
</dbReference>
<evidence type="ECO:0000313" key="2">
    <source>
        <dbReference type="EMBL" id="AEH07787.1"/>
    </source>
</evidence>
<evidence type="ECO:0000256" key="1">
    <source>
        <dbReference type="RuleBase" id="RU362001"/>
    </source>
</evidence>
<gene>
    <name evidence="2" type="ordered locus">FsymDg_0215</name>
</gene>
<keyword evidence="3" id="KW-1185">Reference proteome</keyword>
<organism evidence="2 3">
    <name type="scientific">Candidatus Protofrankia datiscae</name>
    <dbReference type="NCBI Taxonomy" id="2716812"/>
    <lineage>
        <taxon>Bacteria</taxon>
        <taxon>Bacillati</taxon>
        <taxon>Actinomycetota</taxon>
        <taxon>Actinomycetes</taxon>
        <taxon>Frankiales</taxon>
        <taxon>Frankiaceae</taxon>
        <taxon>Protofrankia</taxon>
    </lineage>
</organism>
<comment type="similarity">
    <text evidence="1">Belongs to the WXG100 family.</text>
</comment>
<name>F8B2R5_9ACTN</name>
<dbReference type="eggNOG" id="COG4842">
    <property type="taxonomic scope" value="Bacteria"/>
</dbReference>
<evidence type="ECO:0000313" key="3">
    <source>
        <dbReference type="Proteomes" id="UP000001549"/>
    </source>
</evidence>
<reference evidence="2 3" key="1">
    <citation type="submission" date="2011-05" db="EMBL/GenBank/DDBJ databases">
        <title>Complete sequence of chromosome of Frankia symbiont of Datisca glomerata.</title>
        <authorList>
            <consortium name="US DOE Joint Genome Institute"/>
            <person name="Lucas S."/>
            <person name="Han J."/>
            <person name="Lapidus A."/>
            <person name="Cheng J.-F."/>
            <person name="Goodwin L."/>
            <person name="Pitluck S."/>
            <person name="Peters L."/>
            <person name="Mikhailova N."/>
            <person name="Chertkov O."/>
            <person name="Teshima H."/>
            <person name="Han C."/>
            <person name="Tapia R."/>
            <person name="Land M."/>
            <person name="Hauser L."/>
            <person name="Kyrpides N."/>
            <person name="Ivanova N."/>
            <person name="Pagani I."/>
            <person name="Berry A."/>
            <person name="Pawlowski K."/>
            <person name="Persson T."/>
            <person name="Vanden Heuvel B."/>
            <person name="Benson D."/>
            <person name="Woyke T."/>
        </authorList>
    </citation>
    <scope>NUCLEOTIDE SEQUENCE [LARGE SCALE GENOMIC DNA]</scope>
    <source>
        <strain evidence="3">4085684</strain>
    </source>
</reference>
<protein>
    <recommendedName>
        <fullName evidence="1">ESAT-6-like protein</fullName>
    </recommendedName>
</protein>
<dbReference type="EMBL" id="CP002801">
    <property type="protein sequence ID" value="AEH07787.1"/>
    <property type="molecule type" value="Genomic_DNA"/>
</dbReference>
<dbReference type="AlphaFoldDB" id="F8B2R5"/>
<dbReference type="STRING" id="656024.FsymDg_0215"/>
<dbReference type="NCBIfam" id="TIGR03930">
    <property type="entry name" value="WXG100_ESAT6"/>
    <property type="match status" value="1"/>
</dbReference>
<sequence>MSGASYGADGTITYNFGQIADVAAAIGTYTGALEGSLEDLYTQFTQLFAADWQGEAGQACDLARQKWNQGASEIKAALTQVGIKLGASGERMQSVDRAIAAGI</sequence>
<dbReference type="Gene3D" id="1.10.287.1060">
    <property type="entry name" value="ESAT-6-like"/>
    <property type="match status" value="1"/>
</dbReference>